<feature type="signal peptide" evidence="1">
    <location>
        <begin position="1"/>
        <end position="23"/>
    </location>
</feature>
<dbReference type="VEuPathDB" id="FungiDB:FUN_001448"/>
<feature type="chain" id="PRO_5014994393" evidence="1">
    <location>
        <begin position="24"/>
        <end position="132"/>
    </location>
</feature>
<name>A0A2N1NPA5_9GLOM</name>
<organism evidence="2 3">
    <name type="scientific">Rhizophagus irregularis</name>
    <dbReference type="NCBI Taxonomy" id="588596"/>
    <lineage>
        <taxon>Eukaryota</taxon>
        <taxon>Fungi</taxon>
        <taxon>Fungi incertae sedis</taxon>
        <taxon>Mucoromycota</taxon>
        <taxon>Glomeromycotina</taxon>
        <taxon>Glomeromycetes</taxon>
        <taxon>Glomerales</taxon>
        <taxon>Glomeraceae</taxon>
        <taxon>Rhizophagus</taxon>
    </lineage>
</organism>
<dbReference type="EMBL" id="LLXL01000223">
    <property type="protein sequence ID" value="PKK75736.1"/>
    <property type="molecule type" value="Genomic_DNA"/>
</dbReference>
<dbReference type="Proteomes" id="UP000233469">
    <property type="component" value="Unassembled WGS sequence"/>
</dbReference>
<accession>A0A2N1NPA5</accession>
<proteinExistence type="predicted"/>
<evidence type="ECO:0000256" key="1">
    <source>
        <dbReference type="SAM" id="SignalP"/>
    </source>
</evidence>
<dbReference type="AlphaFoldDB" id="A0A2N1NPA5"/>
<gene>
    <name evidence="2" type="ORF">RhiirC2_845761</name>
</gene>
<reference evidence="2 3" key="1">
    <citation type="submission" date="2016-04" db="EMBL/GenBank/DDBJ databases">
        <title>Genome analyses suggest a sexual origin of heterokaryosis in a supposedly ancient asexual fungus.</title>
        <authorList>
            <person name="Ropars J."/>
            <person name="Sedzielewska K."/>
            <person name="Noel J."/>
            <person name="Charron P."/>
            <person name="Farinelli L."/>
            <person name="Marton T."/>
            <person name="Kruger M."/>
            <person name="Pelin A."/>
            <person name="Brachmann A."/>
            <person name="Corradi N."/>
        </authorList>
    </citation>
    <scope>NUCLEOTIDE SEQUENCE [LARGE SCALE GENOMIC DNA]</scope>
    <source>
        <strain evidence="2 3">C2</strain>
    </source>
</reference>
<reference evidence="2 3" key="2">
    <citation type="submission" date="2017-10" db="EMBL/GenBank/DDBJ databases">
        <title>Extensive intraspecific genome diversity in a model arbuscular mycorrhizal fungus.</title>
        <authorList>
            <person name="Chen E.C.H."/>
            <person name="Morin E."/>
            <person name="Baudet D."/>
            <person name="Noel J."/>
            <person name="Ndikumana S."/>
            <person name="Charron P."/>
            <person name="St-Onge C."/>
            <person name="Giorgi J."/>
            <person name="Grigoriev I.V."/>
            <person name="Roux C."/>
            <person name="Martin F.M."/>
            <person name="Corradi N."/>
        </authorList>
    </citation>
    <scope>NUCLEOTIDE SEQUENCE [LARGE SCALE GENOMIC DNA]</scope>
    <source>
        <strain evidence="2 3">C2</strain>
    </source>
</reference>
<dbReference type="SUPFAM" id="SSF49503">
    <property type="entry name" value="Cupredoxins"/>
    <property type="match status" value="1"/>
</dbReference>
<comment type="caution">
    <text evidence="2">The sequence shown here is derived from an EMBL/GenBank/DDBJ whole genome shotgun (WGS) entry which is preliminary data.</text>
</comment>
<sequence length="132" mass="14492">MEKNICVLLSMLALTFFTLQVLAQTITCNSPATFTSQPIIATVSVFDGYYDPDCLTISKQQTVVWGIMASKSYSYNDGPFGSVDNPEINLRGNKEGQILAKTPHTLLGSELFFKCNIDAHCDNGMFAKIVVI</sequence>
<evidence type="ECO:0000313" key="2">
    <source>
        <dbReference type="EMBL" id="PKK75736.1"/>
    </source>
</evidence>
<dbReference type="InterPro" id="IPR008972">
    <property type="entry name" value="Cupredoxin"/>
</dbReference>
<keyword evidence="1" id="KW-0732">Signal</keyword>
<protein>
    <submittedName>
        <fullName evidence="2">Uncharacterized protein</fullName>
    </submittedName>
</protein>
<evidence type="ECO:0000313" key="3">
    <source>
        <dbReference type="Proteomes" id="UP000233469"/>
    </source>
</evidence>